<dbReference type="GO" id="GO:0009279">
    <property type="term" value="C:cell outer membrane"/>
    <property type="evidence" value="ECO:0007669"/>
    <property type="project" value="UniProtKB-SubCell"/>
</dbReference>
<evidence type="ECO:0000259" key="18">
    <source>
        <dbReference type="Pfam" id="PF07715"/>
    </source>
</evidence>
<dbReference type="NCBIfam" id="TIGR01783">
    <property type="entry name" value="TonB-siderophor"/>
    <property type="match status" value="1"/>
</dbReference>
<dbReference type="InterPro" id="IPR039426">
    <property type="entry name" value="TonB-dep_rcpt-like"/>
</dbReference>
<evidence type="ECO:0000256" key="16">
    <source>
        <dbReference type="SAM" id="SignalP"/>
    </source>
</evidence>
<dbReference type="Gene3D" id="2.40.170.20">
    <property type="entry name" value="TonB-dependent receptor, beta-barrel domain"/>
    <property type="match status" value="1"/>
</dbReference>
<feature type="domain" description="TonB-dependent receptor-like beta-barrel" evidence="17">
    <location>
        <begin position="284"/>
        <end position="743"/>
    </location>
</feature>
<keyword evidence="12 19" id="KW-0675">Receptor</keyword>
<evidence type="ECO:0000256" key="10">
    <source>
        <dbReference type="ARBA" id="ARBA00023077"/>
    </source>
</evidence>
<dbReference type="GO" id="GO:0015344">
    <property type="term" value="F:siderophore uptake transmembrane transporter activity"/>
    <property type="evidence" value="ECO:0007669"/>
    <property type="project" value="TreeGrafter"/>
</dbReference>
<dbReference type="GO" id="GO:0038023">
    <property type="term" value="F:signaling receptor activity"/>
    <property type="evidence" value="ECO:0007669"/>
    <property type="project" value="InterPro"/>
</dbReference>
<evidence type="ECO:0000256" key="12">
    <source>
        <dbReference type="ARBA" id="ARBA00023170"/>
    </source>
</evidence>
<sequence>MSFIKSRKHAVVPHALAALAASLSAPLLAHAQAAAPAAAASAPTALPTVKTTGEREVANKADASANLKYTAPLLDTPQSIQVIKEQVIREQAATTLTEALRNSAGVSTFFLGENGSTNTGDAVYMRGYDASSSIFVDGIRDVGSISRDTFNLEQVEVIKGPAGADTGRSSPTGYINLITKKPQQEDSFTGSISGGTASFKRSSIDWNKSLSQPGGAGLAFRLNAVVQDSGVDGRDEVKNKRWAIAPSLAIGLGTPTRVYLDFVHVKQTNVPDGGVPTIGLPGYTSSDTTRPYITNAPRVDSSNFYGTSSDFDDVNQNLFTTRIEHDLGADFKLSNTLRYGRTAQNYMLTSWLASAANLKTPSQTDFSTWTVARSTPTNKDQVNSIFANQFNLSGKLKTGSIGHSISTGLEISREEQQSWGYYGSGATVFNLPGVTSSGAWPAANLYNPDPNVTGYSRIRNGTTTDGRTTTVGAYFFDTLEFTPQWLLSAGLRVDHYKTDYYATALVTTGTTAGSYTPTTLSLSDTLYTGKLGLVYKPTANGSIYVDVATGAQPPGGSTFQLSAGGTGNSANRTDFAPQKTRTYEIGTKWDLMEKSLSLTGALYRTDVLNGVVQDPVTTLYYQTGKQRVQGVELGVVGQITSNWNLSAGLTTMDTSIISGPRVTSDGSDALAYTPRQSFTAWSTYEVGGGLTLGLGAQHNAKLHRGTDGAIGTPASIDAYTVFNALATYKVSRNVDLQLNVNNLFDKDYVAAINKSGYRYTPGAPRSAKLTATVQF</sequence>
<keyword evidence="4 14" id="KW-1134">Transmembrane beta strand</keyword>
<dbReference type="EMBL" id="QFOD01000013">
    <property type="protein sequence ID" value="PZP30673.1"/>
    <property type="molecule type" value="Genomic_DNA"/>
</dbReference>
<comment type="caution">
    <text evidence="19">The sequence shown here is derived from an EMBL/GenBank/DDBJ whole genome shotgun (WGS) entry which is preliminary data.</text>
</comment>
<dbReference type="PANTHER" id="PTHR32552">
    <property type="entry name" value="FERRICHROME IRON RECEPTOR-RELATED"/>
    <property type="match status" value="1"/>
</dbReference>
<evidence type="ECO:0000313" key="19">
    <source>
        <dbReference type="EMBL" id="PZP30673.1"/>
    </source>
</evidence>
<evidence type="ECO:0000256" key="2">
    <source>
        <dbReference type="ARBA" id="ARBA00009810"/>
    </source>
</evidence>
<evidence type="ECO:0000259" key="17">
    <source>
        <dbReference type="Pfam" id="PF00593"/>
    </source>
</evidence>
<dbReference type="SUPFAM" id="SSF56935">
    <property type="entry name" value="Porins"/>
    <property type="match status" value="1"/>
</dbReference>
<feature type="chain" id="PRO_5015839222" evidence="16">
    <location>
        <begin position="32"/>
        <end position="775"/>
    </location>
</feature>
<evidence type="ECO:0000256" key="4">
    <source>
        <dbReference type="ARBA" id="ARBA00022452"/>
    </source>
</evidence>
<evidence type="ECO:0000256" key="13">
    <source>
        <dbReference type="ARBA" id="ARBA00023237"/>
    </source>
</evidence>
<organism evidence="19 20">
    <name type="scientific">Roseateles depolymerans</name>
    <dbReference type="NCBI Taxonomy" id="76731"/>
    <lineage>
        <taxon>Bacteria</taxon>
        <taxon>Pseudomonadati</taxon>
        <taxon>Pseudomonadota</taxon>
        <taxon>Betaproteobacteria</taxon>
        <taxon>Burkholderiales</taxon>
        <taxon>Sphaerotilaceae</taxon>
        <taxon>Roseateles</taxon>
    </lineage>
</organism>
<evidence type="ECO:0000256" key="6">
    <source>
        <dbReference type="ARBA" id="ARBA00022692"/>
    </source>
</evidence>
<proteinExistence type="inferred from homology"/>
<keyword evidence="9" id="KW-0406">Ion transport</keyword>
<keyword evidence="13 14" id="KW-0998">Cell outer membrane</keyword>
<dbReference type="InterPro" id="IPR037066">
    <property type="entry name" value="Plug_dom_sf"/>
</dbReference>
<dbReference type="AlphaFoldDB" id="A0A2W5DJ88"/>
<dbReference type="Gene3D" id="2.170.130.10">
    <property type="entry name" value="TonB-dependent receptor, plug domain"/>
    <property type="match status" value="1"/>
</dbReference>
<keyword evidence="7 16" id="KW-0732">Signal</keyword>
<evidence type="ECO:0000256" key="7">
    <source>
        <dbReference type="ARBA" id="ARBA00022729"/>
    </source>
</evidence>
<evidence type="ECO:0000256" key="8">
    <source>
        <dbReference type="ARBA" id="ARBA00023004"/>
    </source>
</evidence>
<name>A0A2W5DJ88_9BURK</name>
<dbReference type="Proteomes" id="UP000249633">
    <property type="component" value="Unassembled WGS sequence"/>
</dbReference>
<feature type="domain" description="TonB-dependent receptor plug" evidence="18">
    <location>
        <begin position="73"/>
        <end position="173"/>
    </location>
</feature>
<dbReference type="InterPro" id="IPR012910">
    <property type="entry name" value="Plug_dom"/>
</dbReference>
<comment type="similarity">
    <text evidence="2 14 15">Belongs to the TonB-dependent receptor family.</text>
</comment>
<dbReference type="GO" id="GO:0015891">
    <property type="term" value="P:siderophore transport"/>
    <property type="evidence" value="ECO:0007669"/>
    <property type="project" value="InterPro"/>
</dbReference>
<dbReference type="CDD" id="cd01347">
    <property type="entry name" value="ligand_gated_channel"/>
    <property type="match status" value="1"/>
</dbReference>
<reference evidence="19 20" key="1">
    <citation type="submission" date="2017-08" db="EMBL/GenBank/DDBJ databases">
        <title>Infants hospitalized years apart are colonized by the same room-sourced microbial strains.</title>
        <authorList>
            <person name="Brooks B."/>
            <person name="Olm M.R."/>
            <person name="Firek B.A."/>
            <person name="Baker R."/>
            <person name="Thomas B.C."/>
            <person name="Morowitz M.J."/>
            <person name="Banfield J.F."/>
        </authorList>
    </citation>
    <scope>NUCLEOTIDE SEQUENCE [LARGE SCALE GENOMIC DNA]</scope>
    <source>
        <strain evidence="19">S2_012_000_R2_81</strain>
    </source>
</reference>
<keyword evidence="11 14" id="KW-0472">Membrane</keyword>
<accession>A0A2W5DJ88</accession>
<keyword evidence="5" id="KW-0410">Iron transport</keyword>
<evidence type="ECO:0000256" key="1">
    <source>
        <dbReference type="ARBA" id="ARBA00004571"/>
    </source>
</evidence>
<gene>
    <name evidence="19" type="ORF">DI603_14190</name>
</gene>
<dbReference type="InterPro" id="IPR010105">
    <property type="entry name" value="TonB_sidphr_rcpt"/>
</dbReference>
<evidence type="ECO:0000313" key="20">
    <source>
        <dbReference type="Proteomes" id="UP000249633"/>
    </source>
</evidence>
<comment type="subcellular location">
    <subcellularLocation>
        <location evidence="1 14">Cell outer membrane</location>
        <topology evidence="1 14">Multi-pass membrane protein</topology>
    </subcellularLocation>
</comment>
<dbReference type="PROSITE" id="PS52016">
    <property type="entry name" value="TONB_DEPENDENT_REC_3"/>
    <property type="match status" value="1"/>
</dbReference>
<dbReference type="FunFam" id="2.170.130.10:FF:000001">
    <property type="entry name" value="Catecholate siderophore TonB-dependent receptor"/>
    <property type="match status" value="1"/>
</dbReference>
<dbReference type="PANTHER" id="PTHR32552:SF89">
    <property type="entry name" value="CATECHOLATE SIDEROPHORE RECEPTOR FIU"/>
    <property type="match status" value="1"/>
</dbReference>
<dbReference type="Pfam" id="PF00593">
    <property type="entry name" value="TonB_dep_Rec_b-barrel"/>
    <property type="match status" value="1"/>
</dbReference>
<evidence type="ECO:0000256" key="5">
    <source>
        <dbReference type="ARBA" id="ARBA00022496"/>
    </source>
</evidence>
<dbReference type="Pfam" id="PF07715">
    <property type="entry name" value="Plug"/>
    <property type="match status" value="1"/>
</dbReference>
<dbReference type="InterPro" id="IPR036942">
    <property type="entry name" value="Beta-barrel_TonB_sf"/>
</dbReference>
<evidence type="ECO:0000256" key="15">
    <source>
        <dbReference type="RuleBase" id="RU003357"/>
    </source>
</evidence>
<dbReference type="InterPro" id="IPR000531">
    <property type="entry name" value="Beta-barrel_TonB"/>
</dbReference>
<evidence type="ECO:0000256" key="9">
    <source>
        <dbReference type="ARBA" id="ARBA00023065"/>
    </source>
</evidence>
<keyword evidence="10 15" id="KW-0798">TonB box</keyword>
<evidence type="ECO:0000256" key="11">
    <source>
        <dbReference type="ARBA" id="ARBA00023136"/>
    </source>
</evidence>
<evidence type="ECO:0000256" key="14">
    <source>
        <dbReference type="PROSITE-ProRule" id="PRU01360"/>
    </source>
</evidence>
<evidence type="ECO:0000256" key="3">
    <source>
        <dbReference type="ARBA" id="ARBA00022448"/>
    </source>
</evidence>
<dbReference type="NCBIfam" id="NF007349">
    <property type="entry name" value="PRK09840.1"/>
    <property type="match status" value="1"/>
</dbReference>
<feature type="signal peptide" evidence="16">
    <location>
        <begin position="1"/>
        <end position="31"/>
    </location>
</feature>
<protein>
    <submittedName>
        <fullName evidence="19">Catecholate siderophore receptor Fiu</fullName>
    </submittedName>
</protein>
<keyword evidence="8" id="KW-0408">Iron</keyword>
<keyword evidence="6 14" id="KW-0812">Transmembrane</keyword>
<keyword evidence="3 14" id="KW-0813">Transport</keyword>